<dbReference type="KEGG" id="bbd:Belba_0440"/>
<dbReference type="PROSITE" id="PS51257">
    <property type="entry name" value="PROKAR_LIPOPROTEIN"/>
    <property type="match status" value="1"/>
</dbReference>
<dbReference type="STRING" id="866536.Belba_0440"/>
<dbReference type="AlphaFoldDB" id="I3Z1I1"/>
<sequence>MDNRFVIYILVFLWFSSSCNSSVEYDGAALSHFDISNASNKKSSDLEIVELVPLETTSENLMGMEFRVRINEDGFWVMNEDTKDAVHHFSLDGSYLGNNVVIGEGPNTLGNMFDFYPNPDGTLSVLSSIGQFSTIYSINKAGVTEKILEFEYPSSAFTKLNSENYLVYGGYNLPVITHRVIEVGNNNLTGRKFLENTYKNQMITMTERNFFKSTDELFVIESFDNIVKKYSNGNMISYLFVDFGKYNIPSKFWELDIMEGFEMINENGFASFHGVFADNENLLLSVFHQSREGVFKKLLFLNKPYDKGYSIEIRRDENNPFYQPIGIRDDRVLFITYRSILINYLKEKEESSTFLAKIPQNDFDYPVIVFSKTNF</sequence>
<dbReference type="Proteomes" id="UP000006050">
    <property type="component" value="Chromosome"/>
</dbReference>
<dbReference type="HOGENOM" id="CLU_741316_0_0_10"/>
<dbReference type="eggNOG" id="ENOG5033FG0">
    <property type="taxonomic scope" value="Bacteria"/>
</dbReference>
<keyword evidence="2" id="KW-1185">Reference proteome</keyword>
<accession>I3Z1I1</accession>
<evidence type="ECO:0008006" key="3">
    <source>
        <dbReference type="Google" id="ProtNLM"/>
    </source>
</evidence>
<dbReference type="OrthoDB" id="819631at2"/>
<dbReference type="PATRIC" id="fig|866536.3.peg.457"/>
<reference evidence="2" key="1">
    <citation type="submission" date="2012-06" db="EMBL/GenBank/DDBJ databases">
        <title>The complete genome of Belliella baltica DSM 15883.</title>
        <authorList>
            <person name="Lucas S."/>
            <person name="Copeland A."/>
            <person name="Lapidus A."/>
            <person name="Goodwin L."/>
            <person name="Pitluck S."/>
            <person name="Peters L."/>
            <person name="Mikhailova N."/>
            <person name="Davenport K."/>
            <person name="Kyrpides N."/>
            <person name="Mavromatis K."/>
            <person name="Pagani I."/>
            <person name="Ivanova N."/>
            <person name="Ovchinnikova G."/>
            <person name="Zeytun A."/>
            <person name="Detter J.C."/>
            <person name="Han C."/>
            <person name="Land M."/>
            <person name="Hauser L."/>
            <person name="Markowitz V."/>
            <person name="Cheng J.-F."/>
            <person name="Hugenholtz P."/>
            <person name="Woyke T."/>
            <person name="Wu D."/>
            <person name="Tindall B."/>
            <person name="Pomrenke H."/>
            <person name="Brambilla E."/>
            <person name="Klenk H.-P."/>
            <person name="Eisen J.A."/>
        </authorList>
    </citation>
    <scope>NUCLEOTIDE SEQUENCE [LARGE SCALE GENOMIC DNA]</scope>
    <source>
        <strain evidence="2">DSM 15883 / CIP 108006 / LMG 21964 / BA134</strain>
    </source>
</reference>
<organism evidence="1 2">
    <name type="scientific">Belliella baltica (strain DSM 15883 / CIP 108006 / LMG 21964 / BA134)</name>
    <dbReference type="NCBI Taxonomy" id="866536"/>
    <lineage>
        <taxon>Bacteria</taxon>
        <taxon>Pseudomonadati</taxon>
        <taxon>Bacteroidota</taxon>
        <taxon>Cytophagia</taxon>
        <taxon>Cytophagales</taxon>
        <taxon>Cyclobacteriaceae</taxon>
        <taxon>Belliella</taxon>
    </lineage>
</organism>
<protein>
    <recommendedName>
        <fullName evidence="3">6-bladed beta-propeller</fullName>
    </recommendedName>
</protein>
<gene>
    <name evidence="1" type="ordered locus">Belba_0440</name>
</gene>
<evidence type="ECO:0000313" key="1">
    <source>
        <dbReference type="EMBL" id="AFL83099.1"/>
    </source>
</evidence>
<dbReference type="RefSeq" id="WP_014771112.1">
    <property type="nucleotide sequence ID" value="NC_018010.1"/>
</dbReference>
<dbReference type="Pfam" id="PF17170">
    <property type="entry name" value="DUF5128"/>
    <property type="match status" value="1"/>
</dbReference>
<evidence type="ECO:0000313" key="2">
    <source>
        <dbReference type="Proteomes" id="UP000006050"/>
    </source>
</evidence>
<dbReference type="EMBL" id="CP003281">
    <property type="protein sequence ID" value="AFL83099.1"/>
    <property type="molecule type" value="Genomic_DNA"/>
</dbReference>
<name>I3Z1I1_BELBD</name>
<proteinExistence type="predicted"/>